<dbReference type="AlphaFoldDB" id="A0A941ISX3"/>
<evidence type="ECO:0000313" key="2">
    <source>
        <dbReference type="EMBL" id="MBR7835363.1"/>
    </source>
</evidence>
<proteinExistence type="predicted"/>
<dbReference type="InterPro" id="IPR051783">
    <property type="entry name" value="NAD(P)-dependent_oxidoreduct"/>
</dbReference>
<dbReference type="GO" id="GO:0004029">
    <property type="term" value="F:aldehyde dehydrogenase (NAD+) activity"/>
    <property type="evidence" value="ECO:0007669"/>
    <property type="project" value="TreeGrafter"/>
</dbReference>
<gene>
    <name evidence="2" type="ORF">KDL01_18965</name>
</gene>
<accession>A0A941ISX3</accession>
<evidence type="ECO:0000313" key="3">
    <source>
        <dbReference type="Proteomes" id="UP000675781"/>
    </source>
</evidence>
<reference evidence="2" key="1">
    <citation type="submission" date="2021-04" db="EMBL/GenBank/DDBJ databases">
        <title>Genome based classification of Actinospica acidithermotolerans sp. nov., an actinobacterium isolated from an Indonesian hot spring.</title>
        <authorList>
            <person name="Kusuma A.B."/>
            <person name="Putra K.E."/>
            <person name="Nafisah S."/>
            <person name="Loh J."/>
            <person name="Nouioui I."/>
            <person name="Goodfellow M."/>
        </authorList>
    </citation>
    <scope>NUCLEOTIDE SEQUENCE</scope>
    <source>
        <strain evidence="2">CSCA 57</strain>
    </source>
</reference>
<dbReference type="CDD" id="cd05262">
    <property type="entry name" value="SDR_a7"/>
    <property type="match status" value="1"/>
</dbReference>
<comment type="caution">
    <text evidence="2">The sequence shown here is derived from an EMBL/GenBank/DDBJ whole genome shotgun (WGS) entry which is preliminary data.</text>
</comment>
<dbReference type="GO" id="GO:0005737">
    <property type="term" value="C:cytoplasm"/>
    <property type="evidence" value="ECO:0007669"/>
    <property type="project" value="TreeGrafter"/>
</dbReference>
<dbReference type="PANTHER" id="PTHR48079">
    <property type="entry name" value="PROTEIN YEEZ"/>
    <property type="match status" value="1"/>
</dbReference>
<organism evidence="2 3">
    <name type="scientific">Actinospica durhamensis</name>
    <dbReference type="NCBI Taxonomy" id="1508375"/>
    <lineage>
        <taxon>Bacteria</taxon>
        <taxon>Bacillati</taxon>
        <taxon>Actinomycetota</taxon>
        <taxon>Actinomycetes</taxon>
        <taxon>Catenulisporales</taxon>
        <taxon>Actinospicaceae</taxon>
        <taxon>Actinospica</taxon>
    </lineage>
</organism>
<dbReference type="InterPro" id="IPR036291">
    <property type="entry name" value="NAD(P)-bd_dom_sf"/>
</dbReference>
<keyword evidence="3" id="KW-1185">Reference proteome</keyword>
<dbReference type="PANTHER" id="PTHR48079:SF6">
    <property type="entry name" value="NAD(P)-BINDING DOMAIN-CONTAINING PROTEIN-RELATED"/>
    <property type="match status" value="1"/>
</dbReference>
<dbReference type="EMBL" id="JAGSOG010000092">
    <property type="protein sequence ID" value="MBR7835363.1"/>
    <property type="molecule type" value="Genomic_DNA"/>
</dbReference>
<dbReference type="Gene3D" id="3.40.50.720">
    <property type="entry name" value="NAD(P)-binding Rossmann-like Domain"/>
    <property type="match status" value="1"/>
</dbReference>
<feature type="domain" description="NAD-dependent epimerase/dehydratase" evidence="1">
    <location>
        <begin position="3"/>
        <end position="75"/>
    </location>
</feature>
<dbReference type="Proteomes" id="UP000675781">
    <property type="component" value="Unassembled WGS sequence"/>
</dbReference>
<dbReference type="InterPro" id="IPR001509">
    <property type="entry name" value="Epimerase_deHydtase"/>
</dbReference>
<sequence length="290" mass="29909">MRVFVTGASGFIGSALVVELLGAGHEVCGLARSDAAAEALTGLGAEVLHGTVEDVELLRTGAAESAGVVHLAFNHDMSQHEAAARAELGAVRAFGEVLAGSGRPLVVASGGPMGSERDLRPPSTSPRVAGATAALALAERGVRSSLVRLAPMVHDRGRCSTVETLARIARESGFSGYVEQGANRWPAVHRRDAARLFRLALESAAPGSVLHAVAEEGVPIRHVAEAIGTRLDLPVESVSAEDAVEHFGFLGRLLGLDLPATSEITRAALGWAPSEPGLLADLEDAEFAGS</sequence>
<dbReference type="SUPFAM" id="SSF51735">
    <property type="entry name" value="NAD(P)-binding Rossmann-fold domains"/>
    <property type="match status" value="1"/>
</dbReference>
<name>A0A941ISX3_9ACTN</name>
<evidence type="ECO:0000259" key="1">
    <source>
        <dbReference type="Pfam" id="PF01370"/>
    </source>
</evidence>
<dbReference type="Pfam" id="PF01370">
    <property type="entry name" value="Epimerase"/>
    <property type="match status" value="1"/>
</dbReference>
<protein>
    <submittedName>
        <fullName evidence="2">SDR family oxidoreductase</fullName>
    </submittedName>
</protein>
<dbReference type="RefSeq" id="WP_212529857.1">
    <property type="nucleotide sequence ID" value="NZ_JAGSOG010000092.1"/>
</dbReference>